<comment type="subcellular location">
    <subcellularLocation>
        <location evidence="1 13">Cytoplasm</location>
    </subcellularLocation>
</comment>
<keyword evidence="7 13" id="KW-0548">Nucleotidyltransferase</keyword>
<comment type="caution">
    <text evidence="15">The sequence shown here is derived from an EMBL/GenBank/DDBJ whole genome shotgun (WGS) entry which is preliminary data.</text>
</comment>
<comment type="function">
    <text evidence="13">DNA polymerase involved in damage-induced mutagenesis and translesion synthesis (TLS). It is not the major replicative DNA polymerase.</text>
</comment>
<evidence type="ECO:0000256" key="1">
    <source>
        <dbReference type="ARBA" id="ARBA00004496"/>
    </source>
</evidence>
<keyword evidence="5 13" id="KW-0963">Cytoplasm</keyword>
<keyword evidence="11 13" id="KW-0234">DNA repair</keyword>
<evidence type="ECO:0000256" key="8">
    <source>
        <dbReference type="ARBA" id="ARBA00022705"/>
    </source>
</evidence>
<comment type="catalytic activity">
    <reaction evidence="12 13">
        <text>DNA(n) + a 2'-deoxyribonucleoside 5'-triphosphate = DNA(n+1) + diphosphate</text>
        <dbReference type="Rhea" id="RHEA:22508"/>
        <dbReference type="Rhea" id="RHEA-COMP:17339"/>
        <dbReference type="Rhea" id="RHEA-COMP:17340"/>
        <dbReference type="ChEBI" id="CHEBI:33019"/>
        <dbReference type="ChEBI" id="CHEBI:61560"/>
        <dbReference type="ChEBI" id="CHEBI:173112"/>
        <dbReference type="EC" id="2.7.7.7"/>
    </reaction>
</comment>
<evidence type="ECO:0000256" key="6">
    <source>
        <dbReference type="ARBA" id="ARBA00022679"/>
    </source>
</evidence>
<dbReference type="GO" id="GO:0006281">
    <property type="term" value="P:DNA repair"/>
    <property type="evidence" value="ECO:0007669"/>
    <property type="project" value="UniProtKB-UniRule"/>
</dbReference>
<dbReference type="GO" id="GO:0003887">
    <property type="term" value="F:DNA-directed DNA polymerase activity"/>
    <property type="evidence" value="ECO:0007669"/>
    <property type="project" value="UniProtKB-UniRule"/>
</dbReference>
<dbReference type="Pfam" id="PF01336">
    <property type="entry name" value="tRNA_anti-codon"/>
    <property type="match status" value="1"/>
</dbReference>
<dbReference type="InterPro" id="IPR016195">
    <property type="entry name" value="Pol/histidinol_Pase-like"/>
</dbReference>
<dbReference type="SUPFAM" id="SSF89550">
    <property type="entry name" value="PHP domain-like"/>
    <property type="match status" value="1"/>
</dbReference>
<keyword evidence="8 13" id="KW-0235">DNA replication</keyword>
<dbReference type="GO" id="GO:0003676">
    <property type="term" value="F:nucleic acid binding"/>
    <property type="evidence" value="ECO:0007669"/>
    <property type="project" value="InterPro"/>
</dbReference>
<keyword evidence="6 13" id="KW-0808">Transferase</keyword>
<dbReference type="PANTHER" id="PTHR32294">
    <property type="entry name" value="DNA POLYMERASE III SUBUNIT ALPHA"/>
    <property type="match status" value="1"/>
</dbReference>
<sequence>MVGSVKPVALHCLSNYSFLRGASHPHELIEQACQLGYQAIAITDECSLAGIVRAYVAAREYPIQLLVGSEFRLDDVGTLVVLVRNKQGYAQLCELITLARSRCKKGSYLLQLDDFDQRLSDCEILWRPLTSLGLTSALLALAQRLRGLFGQRLWLAYGRHYQADDAEQYSLYQSLQQNTGIKVAAACQVTYHQASRQPLADVLVAIHEQQPLDCCLAQIKSNQDYGLRTAAELQQCYPAEWLATAAEVAKQCHFCLSELQYQYPAELVPAGMNATEYLRQLTYAGAAQRFPQGLKADVKAKLEKELQLIAQLKYEYFFLTIHDIVQFAQQQDILYQGRGSAANSVVCYCLQITAVNPDQIDVLFERFISAERDEPPDIDVDFEHQRREEVIQYIYRKYGRHRAALAATVIRYRLRSALRDVGKALGYPEQELRHYLQQIDKRDTECDWQQQLSAKVPGLLETQRGRWLLTLTEAIKGFPRHLSQHVGGFVIAATNLNQLVPVENASMPERTVIQWDKDDIEALRLIKVDILALGMLTALQKMFKLVREHYHQDYHLANIPPADQQVFKMLQQADSVGVFQIESRAQMNMLPRLKPHCFYDLVVQIAIVRPGPIQGDMVHPYLRRRAGQEAVTYPSAAVKQVLARTLGVPIFQEQVIKLAMVAAGFSGGEADQLRRAMANWKSNGELQQFEHKLIRGMLARGYSEEFAQRIFAQICGFGEYGFPESHSASFANLAYASAWLKYHYPLAFYCALLNSLPMGFYSADQLIQDARRHQLVVLPANIQQSYWHHQLVPLQQGYGLQLGLRLVKGLAADEIKQLIEQRPRSGFRNLQQLRDLGLSAATLQRLAAADVLGSLAGNRYQSQWQSLAHQTEQLPLFAHQQTAEATPDYLPKPSEFADIAGDYQTTGVSLRRHPLALLREQGWLRHSKSAQSLQLCRHKQLVTVTGLVTCRQRPGSAGGVTFITLEDETGMVNVVIWARVAKAYRKAFLTSQLLTVKGILEREGEVIHIIAGELIDSSEQLARLGMQANRSRDFH</sequence>
<dbReference type="Pfam" id="PF14579">
    <property type="entry name" value="HHH_6"/>
    <property type="match status" value="1"/>
</dbReference>
<evidence type="ECO:0000256" key="3">
    <source>
        <dbReference type="ARBA" id="ARBA00012417"/>
    </source>
</evidence>
<dbReference type="OrthoDB" id="9803237at2"/>
<dbReference type="EMBL" id="QGTT01000021">
    <property type="protein sequence ID" value="PWW09227.1"/>
    <property type="molecule type" value="Genomic_DNA"/>
</dbReference>
<dbReference type="Pfam" id="PF17657">
    <property type="entry name" value="DNA_pol3_finger"/>
    <property type="match status" value="1"/>
</dbReference>
<dbReference type="InterPro" id="IPR011708">
    <property type="entry name" value="DNA_pol3_alpha_NTPase_dom"/>
</dbReference>
<dbReference type="EC" id="2.7.7.7" evidence="3 13"/>
<dbReference type="AlphaFoldDB" id="A0A317Q4X9"/>
<protein>
    <recommendedName>
        <fullName evidence="4 13">Error-prone DNA polymerase</fullName>
        <ecNumber evidence="3 13">2.7.7.7</ecNumber>
    </recommendedName>
</protein>
<evidence type="ECO:0000256" key="12">
    <source>
        <dbReference type="ARBA" id="ARBA00049244"/>
    </source>
</evidence>
<dbReference type="SMART" id="SM00481">
    <property type="entry name" value="POLIIIAc"/>
    <property type="match status" value="1"/>
</dbReference>
<dbReference type="GO" id="GO:0006260">
    <property type="term" value="P:DNA replication"/>
    <property type="evidence" value="ECO:0007669"/>
    <property type="project" value="UniProtKB-KW"/>
</dbReference>
<keyword evidence="9 13" id="KW-0227">DNA damage</keyword>
<gene>
    <name evidence="13" type="primary">dnaE2</name>
    <name evidence="15" type="ORF">DET45_1213</name>
</gene>
<evidence type="ECO:0000256" key="13">
    <source>
        <dbReference type="HAMAP-Rule" id="MF_01902"/>
    </source>
</evidence>
<evidence type="ECO:0000256" key="10">
    <source>
        <dbReference type="ARBA" id="ARBA00022932"/>
    </source>
</evidence>
<accession>A0A317Q4X9</accession>
<dbReference type="Pfam" id="PF07733">
    <property type="entry name" value="DNA_pol3_alpha"/>
    <property type="match status" value="1"/>
</dbReference>
<evidence type="ECO:0000256" key="2">
    <source>
        <dbReference type="ARBA" id="ARBA00007391"/>
    </source>
</evidence>
<organism evidence="15 16">
    <name type="scientific">Pseudidiomarina maritima</name>
    <dbReference type="NCBI Taxonomy" id="519453"/>
    <lineage>
        <taxon>Bacteria</taxon>
        <taxon>Pseudomonadati</taxon>
        <taxon>Pseudomonadota</taxon>
        <taxon>Gammaproteobacteria</taxon>
        <taxon>Alteromonadales</taxon>
        <taxon>Idiomarinaceae</taxon>
        <taxon>Pseudidiomarina</taxon>
    </lineage>
</organism>
<dbReference type="InterPro" id="IPR004805">
    <property type="entry name" value="DnaE2/DnaE/PolC"/>
</dbReference>
<name>A0A317Q4X9_9GAMM</name>
<evidence type="ECO:0000259" key="14">
    <source>
        <dbReference type="SMART" id="SM00481"/>
    </source>
</evidence>
<feature type="domain" description="Polymerase/histidinol phosphatase N-terminal" evidence="14">
    <location>
        <begin position="8"/>
        <end position="75"/>
    </location>
</feature>
<evidence type="ECO:0000256" key="11">
    <source>
        <dbReference type="ARBA" id="ARBA00023204"/>
    </source>
</evidence>
<dbReference type="HAMAP" id="MF_01902">
    <property type="entry name" value="DNApol_error_prone"/>
    <property type="match status" value="1"/>
</dbReference>
<dbReference type="GO" id="GO:0008408">
    <property type="term" value="F:3'-5' exonuclease activity"/>
    <property type="evidence" value="ECO:0007669"/>
    <property type="project" value="InterPro"/>
</dbReference>
<dbReference type="InterPro" id="IPR040982">
    <property type="entry name" value="DNA_pol3_finger"/>
</dbReference>
<reference evidence="15 16" key="1">
    <citation type="submission" date="2018-05" db="EMBL/GenBank/DDBJ databases">
        <title>Freshwater and sediment microbial communities from various areas in North America, analyzing microbe dynamics in response to fracking.</title>
        <authorList>
            <person name="Lamendella R."/>
        </authorList>
    </citation>
    <scope>NUCLEOTIDE SEQUENCE [LARGE SCALE GENOMIC DNA]</scope>
    <source>
        <strain evidence="15 16">125B1</strain>
    </source>
</reference>
<dbReference type="Pfam" id="PF02811">
    <property type="entry name" value="PHP"/>
    <property type="match status" value="1"/>
</dbReference>
<dbReference type="InterPro" id="IPR004365">
    <property type="entry name" value="NA-bd_OB_tRNA"/>
</dbReference>
<dbReference type="Proteomes" id="UP000246964">
    <property type="component" value="Unassembled WGS sequence"/>
</dbReference>
<evidence type="ECO:0000256" key="7">
    <source>
        <dbReference type="ARBA" id="ARBA00022695"/>
    </source>
</evidence>
<dbReference type="InterPro" id="IPR029460">
    <property type="entry name" value="DNAPol_HHH"/>
</dbReference>
<dbReference type="InterPro" id="IPR023073">
    <property type="entry name" value="DnaE2"/>
</dbReference>
<dbReference type="PANTHER" id="PTHR32294:SF4">
    <property type="entry name" value="ERROR-PRONE DNA POLYMERASE"/>
    <property type="match status" value="1"/>
</dbReference>
<dbReference type="GO" id="GO:0005737">
    <property type="term" value="C:cytoplasm"/>
    <property type="evidence" value="ECO:0007669"/>
    <property type="project" value="UniProtKB-SubCell"/>
</dbReference>
<dbReference type="NCBIfam" id="TIGR00594">
    <property type="entry name" value="polc"/>
    <property type="match status" value="1"/>
</dbReference>
<dbReference type="RefSeq" id="WP_110076797.1">
    <property type="nucleotide sequence ID" value="NZ_QGTT01000021.1"/>
</dbReference>
<dbReference type="InterPro" id="IPR003141">
    <property type="entry name" value="Pol/His_phosphatase_N"/>
</dbReference>
<dbReference type="NCBIfam" id="NF004225">
    <property type="entry name" value="PRK05672.1"/>
    <property type="match status" value="1"/>
</dbReference>
<proteinExistence type="inferred from homology"/>
<evidence type="ECO:0000313" key="16">
    <source>
        <dbReference type="Proteomes" id="UP000246964"/>
    </source>
</evidence>
<evidence type="ECO:0000313" key="15">
    <source>
        <dbReference type="EMBL" id="PWW09227.1"/>
    </source>
</evidence>
<keyword evidence="10 13" id="KW-0239">DNA-directed DNA polymerase</keyword>
<dbReference type="InterPro" id="IPR004013">
    <property type="entry name" value="PHP_dom"/>
</dbReference>
<dbReference type="CDD" id="cd04485">
    <property type="entry name" value="DnaE_OBF"/>
    <property type="match status" value="1"/>
</dbReference>
<keyword evidence="16" id="KW-1185">Reference proteome</keyword>
<comment type="similarity">
    <text evidence="2 13">Belongs to the DNA polymerase type-C family. DnaE2 subfamily.</text>
</comment>
<evidence type="ECO:0000256" key="9">
    <source>
        <dbReference type="ARBA" id="ARBA00022763"/>
    </source>
</evidence>
<evidence type="ECO:0000256" key="4">
    <source>
        <dbReference type="ARBA" id="ARBA00017273"/>
    </source>
</evidence>
<dbReference type="CDD" id="cd07434">
    <property type="entry name" value="PHP_PolIIIA_DnaE2"/>
    <property type="match status" value="1"/>
</dbReference>
<dbReference type="Gene3D" id="3.20.20.140">
    <property type="entry name" value="Metal-dependent hydrolases"/>
    <property type="match status" value="1"/>
</dbReference>
<evidence type="ECO:0000256" key="5">
    <source>
        <dbReference type="ARBA" id="ARBA00022490"/>
    </source>
</evidence>